<evidence type="ECO:0000256" key="8">
    <source>
        <dbReference type="SAM" id="Phobius"/>
    </source>
</evidence>
<feature type="transmembrane region" description="Helical" evidence="8">
    <location>
        <begin position="64"/>
        <end position="82"/>
    </location>
</feature>
<dbReference type="Pfam" id="PF00083">
    <property type="entry name" value="Sugar_tr"/>
    <property type="match status" value="1"/>
</dbReference>
<dbReference type="PANTHER" id="PTHR48020:SF12">
    <property type="entry name" value="PROTON MYO-INOSITOL COTRANSPORTER"/>
    <property type="match status" value="1"/>
</dbReference>
<reference evidence="10" key="1">
    <citation type="submission" date="2023-05" db="EMBL/GenBank/DDBJ databases">
        <title>Metabolic capabilities are highly conserved among human nasal-associated Corynebacterium species in pangenomic analyses.</title>
        <authorList>
            <person name="Tran T.H."/>
            <person name="Roberts A.Q."/>
            <person name="Escapa I.F."/>
            <person name="Gao W."/>
            <person name="Conlan S."/>
            <person name="Kong H."/>
            <person name="Segre J.A."/>
            <person name="Kelly M.S."/>
            <person name="Lemon K.P."/>
        </authorList>
    </citation>
    <scope>NUCLEOTIDE SEQUENCE</scope>
    <source>
        <strain evidence="10">KPL2654</strain>
    </source>
</reference>
<dbReference type="RefSeq" id="WP_284589722.1">
    <property type="nucleotide sequence ID" value="NZ_JASNVP010000005.1"/>
</dbReference>
<dbReference type="GO" id="GO:0005886">
    <property type="term" value="C:plasma membrane"/>
    <property type="evidence" value="ECO:0007669"/>
    <property type="project" value="UniProtKB-SubCell"/>
</dbReference>
<dbReference type="InterPro" id="IPR020846">
    <property type="entry name" value="MFS_dom"/>
</dbReference>
<dbReference type="InterPro" id="IPR005829">
    <property type="entry name" value="Sugar_transporter_CS"/>
</dbReference>
<sequence length="482" mass="51064">MTENNQTSARDISSVQTAETRRYVKMVAAFAAIGGLLFGYDTGVMSGALLYISPEFGMSAAEEGRVTAMLLVGAAIGALLGGRVADWWGRRMTLIINGVIFCAGSIWCAMAGSVNELATARTFLGVAVGAVSIVVPMYIAEKVPAAVRGRMVSLNTLMIVVGQLLAYLVNSALAPTGNWHLMLGMAAIPGAMLTAGMIFLSDTPVWLARRGRTEQARAVAARAGMSLEELSIVVEAEQHDAGTGGVPESAAAGHAKTSEEFQAFKKLRWVRVTILLAMFIGVTQQITGVNAVIYFAPTMMSEVGISTTNAVYTSIVIGVVSVIACWVGLKIIDVVGRKRLLTWGLTGNIVSLLILAVTYSLADGNTTWALISLGMMAVFIAFQQAAVSPTTWLLISEIVPVQARGLGMGIAGLALWVANWAVAQFFLPLTEVLSGSGTFVAFAMLGVVALGFVRVFIPETMGRSLEEVGEVMEKRWDLGKQV</sequence>
<dbReference type="Gene3D" id="1.20.1250.20">
    <property type="entry name" value="MFS general substrate transporter like domains"/>
    <property type="match status" value="1"/>
</dbReference>
<dbReference type="InterPro" id="IPR003663">
    <property type="entry name" value="Sugar/inositol_transpt"/>
</dbReference>
<feature type="transmembrane region" description="Helical" evidence="8">
    <location>
        <begin position="120"/>
        <end position="140"/>
    </location>
</feature>
<keyword evidence="5 8" id="KW-1133">Transmembrane helix</keyword>
<dbReference type="AlphaFoldDB" id="A0AAP4BTC2"/>
<feature type="transmembrane region" description="Helical" evidence="8">
    <location>
        <begin position="309"/>
        <end position="329"/>
    </location>
</feature>
<evidence type="ECO:0000313" key="11">
    <source>
        <dbReference type="Proteomes" id="UP001226160"/>
    </source>
</evidence>
<gene>
    <name evidence="10" type="ORF">QPX54_06025</name>
</gene>
<feature type="transmembrane region" description="Helical" evidence="8">
    <location>
        <begin position="341"/>
        <end position="362"/>
    </location>
</feature>
<dbReference type="Proteomes" id="UP001226160">
    <property type="component" value="Unassembled WGS sequence"/>
</dbReference>
<protein>
    <submittedName>
        <fullName evidence="10">Sugar porter family MFS transporter</fullName>
    </submittedName>
</protein>
<feature type="transmembrane region" description="Helical" evidence="8">
    <location>
        <begin position="27"/>
        <end position="52"/>
    </location>
</feature>
<evidence type="ECO:0000256" key="4">
    <source>
        <dbReference type="ARBA" id="ARBA00022692"/>
    </source>
</evidence>
<dbReference type="InterPro" id="IPR036259">
    <property type="entry name" value="MFS_trans_sf"/>
</dbReference>
<evidence type="ECO:0000256" key="6">
    <source>
        <dbReference type="ARBA" id="ARBA00023136"/>
    </source>
</evidence>
<name>A0AAP4BTC2_9CORY</name>
<keyword evidence="4 8" id="KW-0812">Transmembrane</keyword>
<proteinExistence type="inferred from homology"/>
<organism evidence="10 11">
    <name type="scientific">Corynebacterium propinquum</name>
    <dbReference type="NCBI Taxonomy" id="43769"/>
    <lineage>
        <taxon>Bacteria</taxon>
        <taxon>Bacillati</taxon>
        <taxon>Actinomycetota</taxon>
        <taxon>Actinomycetes</taxon>
        <taxon>Mycobacteriales</taxon>
        <taxon>Corynebacteriaceae</taxon>
        <taxon>Corynebacterium</taxon>
    </lineage>
</organism>
<evidence type="ECO:0000256" key="1">
    <source>
        <dbReference type="ARBA" id="ARBA00004651"/>
    </source>
</evidence>
<evidence type="ECO:0000256" key="7">
    <source>
        <dbReference type="RuleBase" id="RU003346"/>
    </source>
</evidence>
<feature type="transmembrane region" description="Helical" evidence="8">
    <location>
        <begin position="274"/>
        <end position="297"/>
    </location>
</feature>
<dbReference type="GO" id="GO:0022857">
    <property type="term" value="F:transmembrane transporter activity"/>
    <property type="evidence" value="ECO:0007669"/>
    <property type="project" value="InterPro"/>
</dbReference>
<evidence type="ECO:0000313" key="10">
    <source>
        <dbReference type="EMBL" id="MDK4326069.1"/>
    </source>
</evidence>
<dbReference type="InterPro" id="IPR050814">
    <property type="entry name" value="Myo-inositol_Transporter"/>
</dbReference>
<dbReference type="EMBL" id="JASNVP010000005">
    <property type="protein sequence ID" value="MDK4326069.1"/>
    <property type="molecule type" value="Genomic_DNA"/>
</dbReference>
<keyword evidence="6 8" id="KW-0472">Membrane</keyword>
<dbReference type="PRINTS" id="PR00171">
    <property type="entry name" value="SUGRTRNSPORT"/>
</dbReference>
<dbReference type="PANTHER" id="PTHR48020">
    <property type="entry name" value="PROTON MYO-INOSITOL COTRANSPORTER"/>
    <property type="match status" value="1"/>
</dbReference>
<feature type="transmembrane region" description="Helical" evidence="8">
    <location>
        <begin position="368"/>
        <end position="394"/>
    </location>
</feature>
<evidence type="ECO:0000256" key="2">
    <source>
        <dbReference type="ARBA" id="ARBA00010992"/>
    </source>
</evidence>
<comment type="subcellular location">
    <subcellularLocation>
        <location evidence="1">Cell membrane</location>
        <topology evidence="1">Multi-pass membrane protein</topology>
    </subcellularLocation>
</comment>
<evidence type="ECO:0000256" key="5">
    <source>
        <dbReference type="ARBA" id="ARBA00022989"/>
    </source>
</evidence>
<feature type="transmembrane region" description="Helical" evidence="8">
    <location>
        <begin position="94"/>
        <end position="114"/>
    </location>
</feature>
<feature type="transmembrane region" description="Helical" evidence="8">
    <location>
        <begin position="152"/>
        <end position="173"/>
    </location>
</feature>
<dbReference type="PROSITE" id="PS50850">
    <property type="entry name" value="MFS"/>
    <property type="match status" value="1"/>
</dbReference>
<dbReference type="SUPFAM" id="SSF103473">
    <property type="entry name" value="MFS general substrate transporter"/>
    <property type="match status" value="1"/>
</dbReference>
<evidence type="ECO:0000256" key="3">
    <source>
        <dbReference type="ARBA" id="ARBA00022448"/>
    </source>
</evidence>
<feature type="transmembrane region" description="Helical" evidence="8">
    <location>
        <begin position="439"/>
        <end position="457"/>
    </location>
</feature>
<feature type="transmembrane region" description="Helical" evidence="8">
    <location>
        <begin position="179"/>
        <end position="200"/>
    </location>
</feature>
<dbReference type="PROSITE" id="PS00217">
    <property type="entry name" value="SUGAR_TRANSPORT_2"/>
    <property type="match status" value="1"/>
</dbReference>
<accession>A0AAP4BTC2</accession>
<dbReference type="InterPro" id="IPR005828">
    <property type="entry name" value="MFS_sugar_transport-like"/>
</dbReference>
<comment type="caution">
    <text evidence="10">The sequence shown here is derived from an EMBL/GenBank/DDBJ whole genome shotgun (WGS) entry which is preliminary data.</text>
</comment>
<feature type="transmembrane region" description="Helical" evidence="8">
    <location>
        <begin position="406"/>
        <end position="427"/>
    </location>
</feature>
<comment type="similarity">
    <text evidence="2 7">Belongs to the major facilitator superfamily. Sugar transporter (TC 2.A.1.1) family.</text>
</comment>
<dbReference type="NCBIfam" id="TIGR00879">
    <property type="entry name" value="SP"/>
    <property type="match status" value="1"/>
</dbReference>
<evidence type="ECO:0000259" key="9">
    <source>
        <dbReference type="PROSITE" id="PS50850"/>
    </source>
</evidence>
<keyword evidence="3 7" id="KW-0813">Transport</keyword>
<feature type="domain" description="Major facilitator superfamily (MFS) profile" evidence="9">
    <location>
        <begin position="27"/>
        <end position="461"/>
    </location>
</feature>
<dbReference type="PROSITE" id="PS00216">
    <property type="entry name" value="SUGAR_TRANSPORT_1"/>
    <property type="match status" value="2"/>
</dbReference>